<name>A0A931CE27_9ACTN</name>
<organism evidence="2 3">
    <name type="scientific">Actinoplanes aureus</name>
    <dbReference type="NCBI Taxonomy" id="2792083"/>
    <lineage>
        <taxon>Bacteria</taxon>
        <taxon>Bacillati</taxon>
        <taxon>Actinomycetota</taxon>
        <taxon>Actinomycetes</taxon>
        <taxon>Micromonosporales</taxon>
        <taxon>Micromonosporaceae</taxon>
        <taxon>Actinoplanes</taxon>
    </lineage>
</organism>
<keyword evidence="3" id="KW-1185">Reference proteome</keyword>
<dbReference type="InterPro" id="IPR025161">
    <property type="entry name" value="IS402-like_dom"/>
</dbReference>
<dbReference type="Pfam" id="PF13340">
    <property type="entry name" value="DUF4096"/>
    <property type="match status" value="1"/>
</dbReference>
<sequence length="55" mass="6246">MPEPRCLQGSLFVLHTGISWENLPGFGSGTTCWRRLQCWTEAGVFDQVPRYCWAG</sequence>
<comment type="caution">
    <text evidence="2">The sequence shown here is derived from an EMBL/GenBank/DDBJ whole genome shotgun (WGS) entry which is preliminary data.</text>
</comment>
<accession>A0A931CE27</accession>
<protein>
    <submittedName>
        <fullName evidence="2">Transposase</fullName>
    </submittedName>
</protein>
<reference evidence="2" key="1">
    <citation type="submission" date="2020-11" db="EMBL/GenBank/DDBJ databases">
        <title>Isolation and identification of active actinomycetes.</title>
        <authorList>
            <person name="Sun X."/>
        </authorList>
    </citation>
    <scope>NUCLEOTIDE SEQUENCE</scope>
    <source>
        <strain evidence="2">NEAU-A11</strain>
    </source>
</reference>
<evidence type="ECO:0000313" key="3">
    <source>
        <dbReference type="Proteomes" id="UP000598146"/>
    </source>
</evidence>
<evidence type="ECO:0000259" key="1">
    <source>
        <dbReference type="Pfam" id="PF13340"/>
    </source>
</evidence>
<gene>
    <name evidence="2" type="ORF">I4J89_44045</name>
</gene>
<dbReference type="AlphaFoldDB" id="A0A931CE27"/>
<proteinExistence type="predicted"/>
<feature type="domain" description="Insertion element IS402-like" evidence="1">
    <location>
        <begin position="5"/>
        <end position="48"/>
    </location>
</feature>
<dbReference type="Proteomes" id="UP000598146">
    <property type="component" value="Unassembled WGS sequence"/>
</dbReference>
<evidence type="ECO:0000313" key="2">
    <source>
        <dbReference type="EMBL" id="MBG0568419.1"/>
    </source>
</evidence>
<dbReference type="EMBL" id="JADQTO010000038">
    <property type="protein sequence ID" value="MBG0568419.1"/>
    <property type="molecule type" value="Genomic_DNA"/>
</dbReference>